<gene>
    <name evidence="1" type="ORF">C4B68_18375</name>
</gene>
<reference evidence="1 2" key="1">
    <citation type="submission" date="2018-02" db="EMBL/GenBank/DDBJ databases">
        <title>Complete genome sequence of Streptomyces dengpaensis, the producer of angucyclines.</title>
        <authorList>
            <person name="Yumei L."/>
        </authorList>
    </citation>
    <scope>NUCLEOTIDE SEQUENCE [LARGE SCALE GENOMIC DNA]</scope>
    <source>
        <strain evidence="1 2">XZHG99</strain>
    </source>
</reference>
<dbReference type="Proteomes" id="UP000238413">
    <property type="component" value="Chromosome"/>
</dbReference>
<organism evidence="1 2">
    <name type="scientific">Streptomyces dengpaensis</name>
    <dbReference type="NCBI Taxonomy" id="2049881"/>
    <lineage>
        <taxon>Bacteria</taxon>
        <taxon>Bacillati</taxon>
        <taxon>Actinomycetota</taxon>
        <taxon>Actinomycetes</taxon>
        <taxon>Kitasatosporales</taxon>
        <taxon>Streptomycetaceae</taxon>
        <taxon>Streptomyces</taxon>
    </lineage>
</organism>
<protein>
    <submittedName>
        <fullName evidence="1">Uncharacterized protein</fullName>
    </submittedName>
</protein>
<proteinExistence type="predicted"/>
<accession>A0ABM6SRS3</accession>
<dbReference type="EMBL" id="CP026652">
    <property type="protein sequence ID" value="AVH57414.1"/>
    <property type="molecule type" value="Genomic_DNA"/>
</dbReference>
<evidence type="ECO:0000313" key="2">
    <source>
        <dbReference type="Proteomes" id="UP000238413"/>
    </source>
</evidence>
<evidence type="ECO:0000313" key="1">
    <source>
        <dbReference type="EMBL" id="AVH57414.1"/>
    </source>
</evidence>
<sequence length="205" mass="20668">MVCGGWADVVDGRAAAAASDWTSGSVLRGVTVGDCCRGVLAVGVCAGAVVRDDWCVAGGVVVRRVGSVRPVGSVDSAAGWSAEPMVRSSGAEAACAWSPEFRSIEATVRPPPMSATAVATTARRWFFFHRASWRRRAARPCGAGGTPSMSSMAPDGPVFASTASLRGWPSYGVYGAVDSATSIAAGAAAQAVPARMVLGGAMSGA</sequence>
<name>A0ABM6SRS3_9ACTN</name>
<keyword evidence="2" id="KW-1185">Reference proteome</keyword>